<keyword evidence="2 3" id="KW-0040">ANK repeat</keyword>
<comment type="caution">
    <text evidence="5">The sequence shown here is derived from an EMBL/GenBank/DDBJ whole genome shotgun (WGS) entry which is preliminary data.</text>
</comment>
<dbReference type="Gene3D" id="1.25.40.20">
    <property type="entry name" value="Ankyrin repeat-containing domain"/>
    <property type="match status" value="1"/>
</dbReference>
<accession>A0A369W8R6</accession>
<keyword evidence="1" id="KW-0677">Repeat</keyword>
<evidence type="ECO:0000256" key="2">
    <source>
        <dbReference type="ARBA" id="ARBA00023043"/>
    </source>
</evidence>
<dbReference type="AlphaFoldDB" id="A0A369W8R6"/>
<feature type="chain" id="PRO_5016645220" evidence="4">
    <location>
        <begin position="19"/>
        <end position="217"/>
    </location>
</feature>
<dbReference type="RefSeq" id="WP_114696954.1">
    <property type="nucleotide sequence ID" value="NZ_QQOH01000005.1"/>
</dbReference>
<feature type="repeat" description="ANK" evidence="3">
    <location>
        <begin position="58"/>
        <end position="90"/>
    </location>
</feature>
<dbReference type="Pfam" id="PF12796">
    <property type="entry name" value="Ank_2"/>
    <property type="match status" value="1"/>
</dbReference>
<evidence type="ECO:0000256" key="1">
    <source>
        <dbReference type="ARBA" id="ARBA00022737"/>
    </source>
</evidence>
<dbReference type="Proteomes" id="UP000253769">
    <property type="component" value="Unassembled WGS sequence"/>
</dbReference>
<dbReference type="PANTHER" id="PTHR24173:SF74">
    <property type="entry name" value="ANKYRIN REPEAT DOMAIN-CONTAINING PROTEIN 16"/>
    <property type="match status" value="1"/>
</dbReference>
<evidence type="ECO:0000256" key="3">
    <source>
        <dbReference type="PROSITE-ProRule" id="PRU00023"/>
    </source>
</evidence>
<proteinExistence type="predicted"/>
<keyword evidence="4" id="KW-0732">Signal</keyword>
<dbReference type="PROSITE" id="PS50088">
    <property type="entry name" value="ANK_REPEAT"/>
    <property type="match status" value="2"/>
</dbReference>
<evidence type="ECO:0000313" key="6">
    <source>
        <dbReference type="Proteomes" id="UP000253769"/>
    </source>
</evidence>
<evidence type="ECO:0000313" key="5">
    <source>
        <dbReference type="EMBL" id="RDE18378.1"/>
    </source>
</evidence>
<gene>
    <name evidence="5" type="ORF">DV711_17140</name>
</gene>
<sequence>MRILITALLLLSSLFNVAVGEPAAAERADYLRAAAQNNIPQLQRSLALGVPVDSRDKRGRTALLIATHHNAVESARLLIAAGADVNAKDDLQDSPYLYAGAEGRLEILKMTVAAGADLSSVNRYGGTALTPAAHHGHIEVVRYLLTTEIDIDQINHLGWTALLEAVILGDGGPTYQQIVALLLAAGADRSIADPQGRTALDNALLRDYSELIELLQD</sequence>
<name>A0A369W8R6_9GAMM</name>
<feature type="signal peptide" evidence="4">
    <location>
        <begin position="1"/>
        <end position="18"/>
    </location>
</feature>
<dbReference type="SUPFAM" id="SSF48403">
    <property type="entry name" value="Ankyrin repeat"/>
    <property type="match status" value="1"/>
</dbReference>
<dbReference type="PANTHER" id="PTHR24173">
    <property type="entry name" value="ANKYRIN REPEAT CONTAINING"/>
    <property type="match status" value="1"/>
</dbReference>
<organism evidence="5 6">
    <name type="scientific">Motiliproteus coralliicola</name>
    <dbReference type="NCBI Taxonomy" id="2283196"/>
    <lineage>
        <taxon>Bacteria</taxon>
        <taxon>Pseudomonadati</taxon>
        <taxon>Pseudomonadota</taxon>
        <taxon>Gammaproteobacteria</taxon>
        <taxon>Oceanospirillales</taxon>
        <taxon>Oceanospirillaceae</taxon>
        <taxon>Motiliproteus</taxon>
    </lineage>
</organism>
<dbReference type="InterPro" id="IPR002110">
    <property type="entry name" value="Ankyrin_rpt"/>
</dbReference>
<dbReference type="PROSITE" id="PS50297">
    <property type="entry name" value="ANK_REP_REGION"/>
    <property type="match status" value="2"/>
</dbReference>
<dbReference type="OrthoDB" id="6160071at2"/>
<dbReference type="EMBL" id="QQOH01000005">
    <property type="protein sequence ID" value="RDE18378.1"/>
    <property type="molecule type" value="Genomic_DNA"/>
</dbReference>
<keyword evidence="6" id="KW-1185">Reference proteome</keyword>
<feature type="repeat" description="ANK" evidence="3">
    <location>
        <begin position="124"/>
        <end position="156"/>
    </location>
</feature>
<dbReference type="SMART" id="SM00248">
    <property type="entry name" value="ANK"/>
    <property type="match status" value="4"/>
</dbReference>
<reference evidence="5 6" key="1">
    <citation type="submission" date="2018-07" db="EMBL/GenBank/DDBJ databases">
        <title>Motiliproteus coralliicola sp. nov., a bacterium isolated from Coral.</title>
        <authorList>
            <person name="Wang G."/>
        </authorList>
    </citation>
    <scope>NUCLEOTIDE SEQUENCE [LARGE SCALE GENOMIC DNA]</scope>
    <source>
        <strain evidence="5 6">C34</strain>
    </source>
</reference>
<dbReference type="InterPro" id="IPR036770">
    <property type="entry name" value="Ankyrin_rpt-contain_sf"/>
</dbReference>
<dbReference type="Pfam" id="PF13637">
    <property type="entry name" value="Ank_4"/>
    <property type="match status" value="1"/>
</dbReference>
<evidence type="ECO:0000256" key="4">
    <source>
        <dbReference type="SAM" id="SignalP"/>
    </source>
</evidence>
<protein>
    <submittedName>
        <fullName evidence="5">Ankyrin repeat domain-containing protein</fullName>
    </submittedName>
</protein>
<dbReference type="PRINTS" id="PR01415">
    <property type="entry name" value="ANKYRIN"/>
</dbReference>